<dbReference type="InterPro" id="IPR029058">
    <property type="entry name" value="AB_hydrolase_fold"/>
</dbReference>
<dbReference type="RefSeq" id="WP_377361100.1">
    <property type="nucleotide sequence ID" value="NZ_JBHTCM010000029.1"/>
</dbReference>
<dbReference type="Gene3D" id="3.40.50.1820">
    <property type="entry name" value="alpha/beta hydrolase"/>
    <property type="match status" value="1"/>
</dbReference>
<dbReference type="InterPro" id="IPR001375">
    <property type="entry name" value="Peptidase_S9_cat"/>
</dbReference>
<proteinExistence type="predicted"/>
<keyword evidence="2" id="KW-0720">Serine protease</keyword>
<dbReference type="Pfam" id="PF00326">
    <property type="entry name" value="Peptidase_S9"/>
    <property type="match status" value="1"/>
</dbReference>
<dbReference type="Proteomes" id="UP001596456">
    <property type="component" value="Unassembled WGS sequence"/>
</dbReference>
<evidence type="ECO:0000256" key="1">
    <source>
        <dbReference type="ARBA" id="ARBA00022801"/>
    </source>
</evidence>
<dbReference type="PANTHER" id="PTHR42776:SF27">
    <property type="entry name" value="DIPEPTIDYL PEPTIDASE FAMILY MEMBER 6"/>
    <property type="match status" value="1"/>
</dbReference>
<dbReference type="InterPro" id="IPR011042">
    <property type="entry name" value="6-blade_b-propeller_TolB-like"/>
</dbReference>
<dbReference type="SUPFAM" id="SSF82171">
    <property type="entry name" value="DPP6 N-terminal domain-like"/>
    <property type="match status" value="1"/>
</dbReference>
<keyword evidence="2" id="KW-0645">Protease</keyword>
<dbReference type="SUPFAM" id="SSF53474">
    <property type="entry name" value="alpha/beta-Hydrolases"/>
    <property type="match status" value="1"/>
</dbReference>
<feature type="domain" description="Peptidase S9 prolyl oligopeptidase catalytic" evidence="4">
    <location>
        <begin position="450"/>
        <end position="661"/>
    </location>
</feature>
<evidence type="ECO:0000256" key="2">
    <source>
        <dbReference type="ARBA" id="ARBA00022825"/>
    </source>
</evidence>
<sequence>MMMIEWNKRLRAGTLALALTAALPLALAALPADARDVQRVERGTLVTEDVPAVDEALAERYRAYLNARSAGVLDWTADGTGLLISTRFGETNQLHLVMQPLGARQQLTFKEEPITNGRLSPREGSADLIYSWDRGGSEQFQLFRQDLKTGAVTMITDGTSRNQGLLWSSKGDRVAFASTRRDGRNTDVYVATPEQAATAEPLVAETGSWGPVAWSTDDGRLLVGKSISVARSQLWVVDVKTGQKTRVKPEMDDVHLSGVGFTPDGKGVVLVSDEAGEFKRLGIYDLAGGKTRWISEDLPWDVEEAELSHDGRLLAYTVNEAGYSTLHLLDMTSLKPLPAADLPKGTVGGLRFSPDGTRLAVSVSRPTAPSDVFVIDVAGRTVTQWTRSEVGGLNTDRFADATLIQYPTFDKVDGKPRLIPAFVYKPQGAAGKLPVIIDIHGGPEGQTRPSFSSGVQFWVNELGAAVVRPNVRGSTGYGKTYVGLDNGFKREDSVKDIGALLDWIATQPDLDPKRVVVVGGSYGGYMTLASMTHFNDRLAGGSSSVGISNFVTFLESTADYRRDLRRVEYGDERDARMREHLVAISPLTNAGKITKPMLIIQGANDPRVPRGESEQMVAQIRKNGGDVWYVLAMDEGHGFRKRTNQFYAGMAQAMFFRKVFAGNGSAG</sequence>
<feature type="chain" id="PRO_5046793136" evidence="3">
    <location>
        <begin position="35"/>
        <end position="667"/>
    </location>
</feature>
<accession>A0ABW2KZK7</accession>
<dbReference type="Pfam" id="PF07676">
    <property type="entry name" value="PD40"/>
    <property type="match status" value="1"/>
</dbReference>
<comment type="caution">
    <text evidence="5">The sequence shown here is derived from an EMBL/GenBank/DDBJ whole genome shotgun (WGS) entry which is preliminary data.</text>
</comment>
<gene>
    <name evidence="5" type="ORF">ACFQPS_19970</name>
</gene>
<dbReference type="Gene3D" id="2.120.10.30">
    <property type="entry name" value="TolB, C-terminal domain"/>
    <property type="match status" value="2"/>
</dbReference>
<feature type="signal peptide" evidence="3">
    <location>
        <begin position="1"/>
        <end position="34"/>
    </location>
</feature>
<keyword evidence="1" id="KW-0378">Hydrolase</keyword>
<evidence type="ECO:0000256" key="3">
    <source>
        <dbReference type="SAM" id="SignalP"/>
    </source>
</evidence>
<dbReference type="PANTHER" id="PTHR42776">
    <property type="entry name" value="SERINE PEPTIDASE S9 FAMILY MEMBER"/>
    <property type="match status" value="1"/>
</dbReference>
<dbReference type="InterPro" id="IPR011659">
    <property type="entry name" value="WD40"/>
</dbReference>
<keyword evidence="3" id="KW-0732">Signal</keyword>
<keyword evidence="6" id="KW-1185">Reference proteome</keyword>
<name>A0ABW2KZK7_9PROT</name>
<organism evidence="5 6">
    <name type="scientific">Rhodocista pekingensis</name>
    <dbReference type="NCBI Taxonomy" id="201185"/>
    <lineage>
        <taxon>Bacteria</taxon>
        <taxon>Pseudomonadati</taxon>
        <taxon>Pseudomonadota</taxon>
        <taxon>Alphaproteobacteria</taxon>
        <taxon>Rhodospirillales</taxon>
        <taxon>Azospirillaceae</taxon>
        <taxon>Rhodocista</taxon>
    </lineage>
</organism>
<evidence type="ECO:0000259" key="4">
    <source>
        <dbReference type="Pfam" id="PF00326"/>
    </source>
</evidence>
<evidence type="ECO:0000313" key="5">
    <source>
        <dbReference type="EMBL" id="MFC7335457.1"/>
    </source>
</evidence>
<reference evidence="6" key="1">
    <citation type="journal article" date="2019" name="Int. J. Syst. Evol. Microbiol.">
        <title>The Global Catalogue of Microorganisms (GCM) 10K type strain sequencing project: providing services to taxonomists for standard genome sequencing and annotation.</title>
        <authorList>
            <consortium name="The Broad Institute Genomics Platform"/>
            <consortium name="The Broad Institute Genome Sequencing Center for Infectious Disease"/>
            <person name="Wu L."/>
            <person name="Ma J."/>
        </authorList>
    </citation>
    <scope>NUCLEOTIDE SEQUENCE [LARGE SCALE GENOMIC DNA]</scope>
    <source>
        <strain evidence="6">CGMCC 1.16275</strain>
    </source>
</reference>
<evidence type="ECO:0000313" key="6">
    <source>
        <dbReference type="Proteomes" id="UP001596456"/>
    </source>
</evidence>
<dbReference type="EMBL" id="JBHTCM010000029">
    <property type="protein sequence ID" value="MFC7335457.1"/>
    <property type="molecule type" value="Genomic_DNA"/>
</dbReference>
<protein>
    <submittedName>
        <fullName evidence="5">Prolyl oligopeptidase family serine peptidase</fullName>
    </submittedName>
</protein>